<organism evidence="1 2">
    <name type="scientific">Hypoxylon rubiginosum</name>
    <dbReference type="NCBI Taxonomy" id="110542"/>
    <lineage>
        <taxon>Eukaryota</taxon>
        <taxon>Fungi</taxon>
        <taxon>Dikarya</taxon>
        <taxon>Ascomycota</taxon>
        <taxon>Pezizomycotina</taxon>
        <taxon>Sordariomycetes</taxon>
        <taxon>Xylariomycetidae</taxon>
        <taxon>Xylariales</taxon>
        <taxon>Hypoxylaceae</taxon>
        <taxon>Hypoxylon</taxon>
    </lineage>
</organism>
<dbReference type="EMBL" id="MU394370">
    <property type="protein sequence ID" value="KAI6082458.1"/>
    <property type="molecule type" value="Genomic_DNA"/>
</dbReference>
<dbReference type="Proteomes" id="UP001497680">
    <property type="component" value="Unassembled WGS sequence"/>
</dbReference>
<keyword evidence="2" id="KW-1185">Reference proteome</keyword>
<comment type="caution">
    <text evidence="1">The sequence shown here is derived from an EMBL/GenBank/DDBJ whole genome shotgun (WGS) entry which is preliminary data.</text>
</comment>
<name>A0ACC0CQ06_9PEZI</name>
<protein>
    <submittedName>
        <fullName evidence="1">Uncharacterized protein</fullName>
    </submittedName>
</protein>
<sequence>MQPAPTREVAVAVADTNMKDQPEGQDLFSQLENKLENQLNNVQEEGEISLEEGEISLDPWLGYIPTVEEIMGDNDEGERASSQVPPHDPNEKQTDPYRVLQALQAMKEPRRELFPQGPPARPRPRPQPQPQPQPQRRPFSQPPTPGRRNPPRPILSQPNPIIHSPWRYGESLPCFPGANPGEVIMPLFSDLARHVLPNREELEVALQVRVKLLKHDDEHDYQRISILPQDPRQAGKPSSKSFCMRAFVFFCEWVKAQVDAGDVIPVLHFMRGYLDRETEELAQRATALIAGQGLMEGRRMRRPRPRTTKHNPPAAKRLTTLLAIGGPGTKPGAVNLGAIASSSSNSTETLRIA</sequence>
<accession>A0ACC0CQ06</accession>
<evidence type="ECO:0000313" key="2">
    <source>
        <dbReference type="Proteomes" id="UP001497680"/>
    </source>
</evidence>
<evidence type="ECO:0000313" key="1">
    <source>
        <dbReference type="EMBL" id="KAI6082458.1"/>
    </source>
</evidence>
<reference evidence="1 2" key="1">
    <citation type="journal article" date="2022" name="New Phytol.">
        <title>Ecological generalism drives hyperdiversity of secondary metabolite gene clusters in xylarialean endophytes.</title>
        <authorList>
            <person name="Franco M.E.E."/>
            <person name="Wisecaver J.H."/>
            <person name="Arnold A.E."/>
            <person name="Ju Y.M."/>
            <person name="Slot J.C."/>
            <person name="Ahrendt S."/>
            <person name="Moore L.P."/>
            <person name="Eastman K.E."/>
            <person name="Scott K."/>
            <person name="Konkel Z."/>
            <person name="Mondo S.J."/>
            <person name="Kuo A."/>
            <person name="Hayes R.D."/>
            <person name="Haridas S."/>
            <person name="Andreopoulos B."/>
            <person name="Riley R."/>
            <person name="LaButti K."/>
            <person name="Pangilinan J."/>
            <person name="Lipzen A."/>
            <person name="Amirebrahimi M."/>
            <person name="Yan J."/>
            <person name="Adam C."/>
            <person name="Keymanesh K."/>
            <person name="Ng V."/>
            <person name="Louie K."/>
            <person name="Northen T."/>
            <person name="Drula E."/>
            <person name="Henrissat B."/>
            <person name="Hsieh H.M."/>
            <person name="Youens-Clark K."/>
            <person name="Lutzoni F."/>
            <person name="Miadlikowska J."/>
            <person name="Eastwood D.C."/>
            <person name="Hamelin R.C."/>
            <person name="Grigoriev I.V."/>
            <person name="U'Ren J.M."/>
        </authorList>
    </citation>
    <scope>NUCLEOTIDE SEQUENCE [LARGE SCALE GENOMIC DNA]</scope>
    <source>
        <strain evidence="1 2">ER1909</strain>
    </source>
</reference>
<proteinExistence type="predicted"/>
<gene>
    <name evidence="1" type="ORF">F4821DRAFT_246963</name>
</gene>